<keyword evidence="3" id="KW-1185">Reference proteome</keyword>
<accession>A0A152A528</accession>
<evidence type="ECO:0000313" key="3">
    <source>
        <dbReference type="Proteomes" id="UP000076078"/>
    </source>
</evidence>
<dbReference type="Proteomes" id="UP000076078">
    <property type="component" value="Unassembled WGS sequence"/>
</dbReference>
<proteinExistence type="predicted"/>
<evidence type="ECO:0000256" key="1">
    <source>
        <dbReference type="ARBA" id="ARBA00022737"/>
    </source>
</evidence>
<dbReference type="AlphaFoldDB" id="A0A152A528"/>
<dbReference type="PANTHER" id="PTHR32134">
    <property type="entry name" value="FNIP REPEAT-CONTAINING PROTEIN"/>
    <property type="match status" value="1"/>
</dbReference>
<evidence type="ECO:0008006" key="4">
    <source>
        <dbReference type="Google" id="ProtNLM"/>
    </source>
</evidence>
<dbReference type="EMBL" id="LODT01000010">
    <property type="protein sequence ID" value="KYR01324.1"/>
    <property type="molecule type" value="Genomic_DNA"/>
</dbReference>
<dbReference type="InterPro" id="IPR051251">
    <property type="entry name" value="STK_FNIP-Repeat"/>
</dbReference>
<dbReference type="FunCoup" id="A0A152A528">
    <property type="interactions" value="123"/>
</dbReference>
<dbReference type="PANTHER" id="PTHR32134:SF180">
    <property type="entry name" value="FNIP REPEAT-CONTAINING PROTEIN"/>
    <property type="match status" value="1"/>
</dbReference>
<dbReference type="OMA" id="NAFTHEF"/>
<evidence type="ECO:0000313" key="2">
    <source>
        <dbReference type="EMBL" id="KYR01324.1"/>
    </source>
</evidence>
<dbReference type="InterPro" id="IPR008615">
    <property type="entry name" value="FNIP"/>
</dbReference>
<keyword evidence="1" id="KW-0677">Repeat</keyword>
<gene>
    <name evidence="2" type="ORF">DLAC_02045</name>
</gene>
<protein>
    <recommendedName>
        <fullName evidence="4">Leucine-rich repeat-containing protein (LRR)</fullName>
    </recommendedName>
</protein>
<organism evidence="2 3">
    <name type="scientific">Tieghemostelium lacteum</name>
    <name type="common">Slime mold</name>
    <name type="synonym">Dictyostelium lacteum</name>
    <dbReference type="NCBI Taxonomy" id="361077"/>
    <lineage>
        <taxon>Eukaryota</taxon>
        <taxon>Amoebozoa</taxon>
        <taxon>Evosea</taxon>
        <taxon>Eumycetozoa</taxon>
        <taxon>Dictyostelia</taxon>
        <taxon>Dictyosteliales</taxon>
        <taxon>Raperosteliaceae</taxon>
        <taxon>Tieghemostelium</taxon>
    </lineage>
</organism>
<name>A0A152A528_TIELA</name>
<dbReference type="Gene3D" id="3.80.10.10">
    <property type="entry name" value="Ribonuclease Inhibitor"/>
    <property type="match status" value="1"/>
</dbReference>
<dbReference type="SUPFAM" id="SSF52058">
    <property type="entry name" value="L domain-like"/>
    <property type="match status" value="2"/>
</dbReference>
<dbReference type="Pfam" id="PF05725">
    <property type="entry name" value="FNIP"/>
    <property type="match status" value="4"/>
</dbReference>
<reference evidence="2 3" key="1">
    <citation type="submission" date="2015-12" db="EMBL/GenBank/DDBJ databases">
        <title>Dictyostelia acquired genes for synthesis and detection of signals that induce cell-type specialization by lateral gene transfer from prokaryotes.</title>
        <authorList>
            <person name="Gloeckner G."/>
            <person name="Schaap P."/>
        </authorList>
    </citation>
    <scope>NUCLEOTIDE SEQUENCE [LARGE SCALE GENOMIC DNA]</scope>
    <source>
        <strain evidence="2 3">TK</strain>
    </source>
</reference>
<dbReference type="InParanoid" id="A0A152A528"/>
<sequence>MKDQINGNTGTIDSESIGITHLSIIHVITKSLYQLIDYNIKLPSIDQLIDFSVTFNQTLRVMELGAISSFKNEKPIDCTGFRIPSSVETLAIRSGFSLRLQVGTLPPNLTELSMSYDFVSEDFKWSSMIPKTLLSLILPTNFNYNLQIGDLCEPLERLEISRNCSLPFIKKGLLPKTLKYLYIGSNFSGEFEVDSLPESLETLKLHGLKCDSKLPKLPLLLKNLELPSYSSFETNLPFIINYGCLPKSLKKLVIPNFDEMFENGLFPDSIEELKLWQFNQTLELNSLPKNLKTLELNNFNSEISLGSLPEGLESLVLDNAFNQKISKGNLPSTLKYLKFGSCLEKKMIELESLPLSLETLELRSDAPIRNGEILHCCNLKKLYVDRLPKMVLHEILPKSLKELYLDYCNYEILECNMLEGIEKLELRFGIFQIDQRNRSWLFDIDPTCFPKSLQYLDLGSNTIANFIKQKTFPNSLRTLKFGQKYSQELPKHLFPPSLTKIYLTTKQKNTILAHSKIPLYCSIVIVNLNL</sequence>
<comment type="caution">
    <text evidence="2">The sequence shown here is derived from an EMBL/GenBank/DDBJ whole genome shotgun (WGS) entry which is preliminary data.</text>
</comment>
<dbReference type="STRING" id="361077.A0A152A528"/>
<dbReference type="InterPro" id="IPR032675">
    <property type="entry name" value="LRR_dom_sf"/>
</dbReference>